<dbReference type="GO" id="GO:0004862">
    <property type="term" value="F:cAMP-dependent protein kinase inhibitor activity"/>
    <property type="evidence" value="ECO:0007669"/>
    <property type="project" value="InterPro"/>
</dbReference>
<evidence type="ECO:0000256" key="3">
    <source>
        <dbReference type="ARBA" id="ARBA00023013"/>
    </source>
</evidence>
<proteinExistence type="inferred from homology"/>
<evidence type="ECO:0000313" key="5">
    <source>
        <dbReference type="Ensembl" id="ENSMGAP00000032397.1"/>
    </source>
</evidence>
<dbReference type="OrthoDB" id="8556393at2759"/>
<feature type="region of interest" description="Disordered" evidence="4">
    <location>
        <begin position="37"/>
        <end position="62"/>
    </location>
</feature>
<dbReference type="Proteomes" id="UP000001645">
    <property type="component" value="Chromosome 4"/>
</dbReference>
<evidence type="ECO:0000256" key="2">
    <source>
        <dbReference type="ARBA" id="ARBA00006393"/>
    </source>
</evidence>
<keyword evidence="6" id="KW-1185">Reference proteome</keyword>
<dbReference type="InParanoid" id="A0A803YKU9"/>
<reference evidence="5 6" key="1">
    <citation type="journal article" date="2010" name="PLoS Biol.">
        <title>Multi-platform next-generation sequencing of the domestic turkey (Meleagris gallopavo): genome assembly and analysis.</title>
        <authorList>
            <person name="Dalloul R.A."/>
            <person name="Long J.A."/>
            <person name="Zimin A.V."/>
            <person name="Aslam L."/>
            <person name="Beal K."/>
            <person name="Blomberg L.A."/>
            <person name="Bouffard P."/>
            <person name="Burt D.W."/>
            <person name="Crasta O."/>
            <person name="Crooijmans R.P."/>
            <person name="Cooper K."/>
            <person name="Coulombe R.A."/>
            <person name="De S."/>
            <person name="Delany M.E."/>
            <person name="Dodgson J.B."/>
            <person name="Dong J.J."/>
            <person name="Evans C."/>
            <person name="Frederickson K.M."/>
            <person name="Flicek P."/>
            <person name="Florea L."/>
            <person name="Folkerts O."/>
            <person name="Groenen M.A."/>
            <person name="Harkins T.T."/>
            <person name="Herrero J."/>
            <person name="Hoffmann S."/>
            <person name="Megens H.J."/>
            <person name="Jiang A."/>
            <person name="de Jong P."/>
            <person name="Kaiser P."/>
            <person name="Kim H."/>
            <person name="Kim K.W."/>
            <person name="Kim S."/>
            <person name="Langenberger D."/>
            <person name="Lee M.K."/>
            <person name="Lee T."/>
            <person name="Mane S."/>
            <person name="Marcais G."/>
            <person name="Marz M."/>
            <person name="McElroy A.P."/>
            <person name="Modise T."/>
            <person name="Nefedov M."/>
            <person name="Notredame C."/>
            <person name="Paton I.R."/>
            <person name="Payne W.S."/>
            <person name="Pertea G."/>
            <person name="Prickett D."/>
            <person name="Puiu D."/>
            <person name="Qioa D."/>
            <person name="Raineri E."/>
            <person name="Ruffier M."/>
            <person name="Salzberg S.L."/>
            <person name="Schatz M.C."/>
            <person name="Scheuring C."/>
            <person name="Schmidt C.J."/>
            <person name="Schroeder S."/>
            <person name="Searle S.M."/>
            <person name="Smith E.J."/>
            <person name="Smith J."/>
            <person name="Sonstegard T.S."/>
            <person name="Stadler P.F."/>
            <person name="Tafer H."/>
            <person name="Tu Z.J."/>
            <person name="Van Tassell C.P."/>
            <person name="Vilella A.J."/>
            <person name="Williams K.P."/>
            <person name="Yorke J.A."/>
            <person name="Zhang L."/>
            <person name="Zhang H.B."/>
            <person name="Zhang X."/>
            <person name="Zhang Y."/>
            <person name="Reed K.M."/>
        </authorList>
    </citation>
    <scope>NUCLEOTIDE SEQUENCE [LARGE SCALE GENOMIC DNA]</scope>
</reference>
<protein>
    <submittedName>
        <fullName evidence="5">Uncharacterized protein</fullName>
    </submittedName>
</protein>
<dbReference type="AlphaFoldDB" id="A0A803YKU9"/>
<evidence type="ECO:0000256" key="1">
    <source>
        <dbReference type="ARBA" id="ARBA00002844"/>
    </source>
</evidence>
<comment type="function">
    <text evidence="1">Extremely potent competitive inhibitor of cAMP-dependent protein kinase activity, this protein interacts with the catalytic subunit of the enzyme after the cAMP-induced dissociation of its regulatory chains.</text>
</comment>
<accession>A0A803YKU9</accession>
<dbReference type="InterPro" id="IPR004171">
    <property type="entry name" value="cAMP_dep_PKI"/>
</dbReference>
<reference evidence="5" key="3">
    <citation type="submission" date="2025-09" db="UniProtKB">
        <authorList>
            <consortium name="Ensembl"/>
        </authorList>
    </citation>
    <scope>IDENTIFICATION</scope>
</reference>
<dbReference type="Pfam" id="PF02827">
    <property type="entry name" value="PKI"/>
    <property type="match status" value="1"/>
</dbReference>
<feature type="compositionally biased region" description="Polar residues" evidence="4">
    <location>
        <begin position="51"/>
        <end position="62"/>
    </location>
</feature>
<sequence length="62" mass="7056">MQDAMEIESSLYTDFIFCNRTGWRNIVHDNQKIAKNVSARTREPRTLLGKESTSSLSKGLPI</sequence>
<reference evidence="5" key="2">
    <citation type="submission" date="2025-08" db="UniProtKB">
        <authorList>
            <consortium name="Ensembl"/>
        </authorList>
    </citation>
    <scope>IDENTIFICATION</scope>
</reference>
<name>A0A803YKU9_MELGA</name>
<organism evidence="5 6">
    <name type="scientific">Meleagris gallopavo</name>
    <name type="common">Wild turkey</name>
    <dbReference type="NCBI Taxonomy" id="9103"/>
    <lineage>
        <taxon>Eukaryota</taxon>
        <taxon>Metazoa</taxon>
        <taxon>Chordata</taxon>
        <taxon>Craniata</taxon>
        <taxon>Vertebrata</taxon>
        <taxon>Euteleostomi</taxon>
        <taxon>Archelosauria</taxon>
        <taxon>Archosauria</taxon>
        <taxon>Dinosauria</taxon>
        <taxon>Saurischia</taxon>
        <taxon>Theropoda</taxon>
        <taxon>Coelurosauria</taxon>
        <taxon>Aves</taxon>
        <taxon>Neognathae</taxon>
        <taxon>Galloanserae</taxon>
        <taxon>Galliformes</taxon>
        <taxon>Phasianidae</taxon>
        <taxon>Meleagridinae</taxon>
        <taxon>Meleagris</taxon>
    </lineage>
</organism>
<evidence type="ECO:0000313" key="6">
    <source>
        <dbReference type="Proteomes" id="UP000001645"/>
    </source>
</evidence>
<evidence type="ECO:0000256" key="4">
    <source>
        <dbReference type="SAM" id="MobiDB-lite"/>
    </source>
</evidence>
<dbReference type="Ensembl" id="ENSMGAT00000021995.1">
    <property type="protein sequence ID" value="ENSMGAP00000032397.1"/>
    <property type="gene ID" value="ENSMGAG00000019461.1"/>
</dbReference>
<comment type="similarity">
    <text evidence="2">Belongs to the PKI family.</text>
</comment>
<keyword evidence="3" id="KW-0649">Protein kinase inhibitor</keyword>